<dbReference type="EMBL" id="MU839828">
    <property type="protein sequence ID" value="KAK1759591.1"/>
    <property type="molecule type" value="Genomic_DNA"/>
</dbReference>
<keyword evidence="4" id="KW-0805">Transcription regulation</keyword>
<evidence type="ECO:0000256" key="10">
    <source>
        <dbReference type="ARBA" id="ARBA00073680"/>
    </source>
</evidence>
<feature type="region of interest" description="Disordered" evidence="12">
    <location>
        <begin position="186"/>
        <end position="225"/>
    </location>
</feature>
<dbReference type="InterPro" id="IPR046347">
    <property type="entry name" value="bZIP_sf"/>
</dbReference>
<keyword evidence="5" id="KW-0238">DNA-binding</keyword>
<feature type="region of interest" description="Disordered" evidence="12">
    <location>
        <begin position="305"/>
        <end position="329"/>
    </location>
</feature>
<evidence type="ECO:0000256" key="4">
    <source>
        <dbReference type="ARBA" id="ARBA00023015"/>
    </source>
</evidence>
<dbReference type="GO" id="GO:0003700">
    <property type="term" value="F:DNA-binding transcription factor activity"/>
    <property type="evidence" value="ECO:0007669"/>
    <property type="project" value="InterPro"/>
</dbReference>
<feature type="compositionally biased region" description="Low complexity" evidence="12">
    <location>
        <begin position="468"/>
        <end position="484"/>
    </location>
</feature>
<evidence type="ECO:0000256" key="6">
    <source>
        <dbReference type="ARBA" id="ARBA00023159"/>
    </source>
</evidence>
<organism evidence="14 15">
    <name type="scientific">Echria macrotheca</name>
    <dbReference type="NCBI Taxonomy" id="438768"/>
    <lineage>
        <taxon>Eukaryota</taxon>
        <taxon>Fungi</taxon>
        <taxon>Dikarya</taxon>
        <taxon>Ascomycota</taxon>
        <taxon>Pezizomycotina</taxon>
        <taxon>Sordariomycetes</taxon>
        <taxon>Sordariomycetidae</taxon>
        <taxon>Sordariales</taxon>
        <taxon>Schizotheciaceae</taxon>
        <taxon>Echria</taxon>
    </lineage>
</organism>
<dbReference type="PROSITE" id="PS00036">
    <property type="entry name" value="BZIP_BASIC"/>
    <property type="match status" value="1"/>
</dbReference>
<evidence type="ECO:0000256" key="2">
    <source>
        <dbReference type="ARBA" id="ARBA00011195"/>
    </source>
</evidence>
<evidence type="ECO:0000259" key="13">
    <source>
        <dbReference type="PROSITE" id="PS50217"/>
    </source>
</evidence>
<dbReference type="AlphaFoldDB" id="A0AAJ0BPD4"/>
<dbReference type="SUPFAM" id="SSF57959">
    <property type="entry name" value="Leucine zipper domain"/>
    <property type="match status" value="1"/>
</dbReference>
<dbReference type="GO" id="GO:0005634">
    <property type="term" value="C:nucleus"/>
    <property type="evidence" value="ECO:0007669"/>
    <property type="project" value="UniProtKB-SubCell"/>
</dbReference>
<dbReference type="FunFam" id="3.30.160.60:FF:001491">
    <property type="entry name" value="Cross-pathway control protein A"/>
    <property type="match status" value="1"/>
</dbReference>
<evidence type="ECO:0000256" key="5">
    <source>
        <dbReference type="ARBA" id="ARBA00023125"/>
    </source>
</evidence>
<evidence type="ECO:0000256" key="1">
    <source>
        <dbReference type="ARBA" id="ARBA00004123"/>
    </source>
</evidence>
<evidence type="ECO:0000256" key="9">
    <source>
        <dbReference type="ARBA" id="ARBA00061302"/>
    </source>
</evidence>
<proteinExistence type="inferred from homology"/>
<evidence type="ECO:0000256" key="12">
    <source>
        <dbReference type="SAM" id="MobiDB-lite"/>
    </source>
</evidence>
<feature type="coiled-coil region" evidence="11">
    <location>
        <begin position="519"/>
        <end position="546"/>
    </location>
</feature>
<evidence type="ECO:0000256" key="8">
    <source>
        <dbReference type="ARBA" id="ARBA00023242"/>
    </source>
</evidence>
<dbReference type="InterPro" id="IPR004827">
    <property type="entry name" value="bZIP"/>
</dbReference>
<dbReference type="Pfam" id="PF07716">
    <property type="entry name" value="bZIP_2"/>
    <property type="match status" value="1"/>
</dbReference>
<comment type="subunit">
    <text evidence="2">Binds DNA as a dimer.</text>
</comment>
<comment type="subcellular location">
    <subcellularLocation>
        <location evidence="1">Nucleus</location>
    </subcellularLocation>
</comment>
<keyword evidence="3" id="KW-0028">Amino-acid biosynthesis</keyword>
<evidence type="ECO:0000256" key="11">
    <source>
        <dbReference type="SAM" id="Coils"/>
    </source>
</evidence>
<feature type="compositionally biased region" description="Polar residues" evidence="12">
    <location>
        <begin position="189"/>
        <end position="204"/>
    </location>
</feature>
<accession>A0AAJ0BPD4</accession>
<dbReference type="Gene3D" id="3.30.160.60">
    <property type="entry name" value="Classic Zinc Finger"/>
    <property type="match status" value="1"/>
</dbReference>
<comment type="caution">
    <text evidence="14">The sequence shown here is derived from an EMBL/GenBank/DDBJ whole genome shotgun (WGS) entry which is preliminary data.</text>
</comment>
<keyword evidence="7" id="KW-0804">Transcription</keyword>
<keyword evidence="6" id="KW-0010">Activator</keyword>
<feature type="domain" description="BZIP" evidence="13">
    <location>
        <begin position="507"/>
        <end position="554"/>
    </location>
</feature>
<dbReference type="PROSITE" id="PS50217">
    <property type="entry name" value="BZIP"/>
    <property type="match status" value="1"/>
</dbReference>
<feature type="region of interest" description="Disordered" evidence="12">
    <location>
        <begin position="1"/>
        <end position="25"/>
    </location>
</feature>
<keyword evidence="11" id="KW-0175">Coiled coil</keyword>
<feature type="compositionally biased region" description="Low complexity" evidence="12">
    <location>
        <begin position="205"/>
        <end position="225"/>
    </location>
</feature>
<evidence type="ECO:0000313" key="15">
    <source>
        <dbReference type="Proteomes" id="UP001239445"/>
    </source>
</evidence>
<comment type="similarity">
    <text evidence="9">Belongs to the bZIP family. GCN4 subfamily.</text>
</comment>
<reference evidence="14" key="1">
    <citation type="submission" date="2023-06" db="EMBL/GenBank/DDBJ databases">
        <title>Genome-scale phylogeny and comparative genomics of the fungal order Sordariales.</title>
        <authorList>
            <consortium name="Lawrence Berkeley National Laboratory"/>
            <person name="Hensen N."/>
            <person name="Bonometti L."/>
            <person name="Westerberg I."/>
            <person name="Brannstrom I.O."/>
            <person name="Guillou S."/>
            <person name="Cros-Aarteil S."/>
            <person name="Calhoun S."/>
            <person name="Haridas S."/>
            <person name="Kuo A."/>
            <person name="Mondo S."/>
            <person name="Pangilinan J."/>
            <person name="Riley R."/>
            <person name="Labutti K."/>
            <person name="Andreopoulos B."/>
            <person name="Lipzen A."/>
            <person name="Chen C."/>
            <person name="Yanf M."/>
            <person name="Daum C."/>
            <person name="Ng V."/>
            <person name="Clum A."/>
            <person name="Steindorff A."/>
            <person name="Ohm R."/>
            <person name="Martin F."/>
            <person name="Silar P."/>
            <person name="Natvig D."/>
            <person name="Lalanne C."/>
            <person name="Gautier V."/>
            <person name="Ament-Velasquez S.L."/>
            <person name="Kruys A."/>
            <person name="Hutchinson M.I."/>
            <person name="Powell A.J."/>
            <person name="Barry K."/>
            <person name="Miller A.N."/>
            <person name="Grigoriev I.V."/>
            <person name="Debuchy R."/>
            <person name="Gladieux P."/>
            <person name="Thoren M.H."/>
            <person name="Johannesson H."/>
        </authorList>
    </citation>
    <scope>NUCLEOTIDE SEQUENCE</scope>
    <source>
        <strain evidence="14">PSN4</strain>
    </source>
</reference>
<dbReference type="Proteomes" id="UP001239445">
    <property type="component" value="Unassembled WGS sequence"/>
</dbReference>
<gene>
    <name evidence="14" type="ORF">QBC47DRAFT_293796</name>
</gene>
<keyword evidence="8" id="KW-0539">Nucleus</keyword>
<keyword evidence="15" id="KW-1185">Reference proteome</keyword>
<dbReference type="CDD" id="cd12193">
    <property type="entry name" value="bZIP_GCN4"/>
    <property type="match status" value="1"/>
</dbReference>
<evidence type="ECO:0000256" key="3">
    <source>
        <dbReference type="ARBA" id="ARBA00022605"/>
    </source>
</evidence>
<feature type="compositionally biased region" description="Low complexity" evidence="12">
    <location>
        <begin position="1"/>
        <end position="16"/>
    </location>
</feature>
<dbReference type="GO" id="GO:0008652">
    <property type="term" value="P:amino acid biosynthetic process"/>
    <property type="evidence" value="ECO:0007669"/>
    <property type="project" value="UniProtKB-KW"/>
</dbReference>
<name>A0AAJ0BPD4_9PEZI</name>
<sequence length="554" mass="60042">MTHIPSPGHSLSGSPGCATAVGHQRPPARALRLGRAGLLPDKKANSAHFSEHSLLFPPTQNFHKTHASEIQGINQDALNHAFPVVSAPIAKISSQTQHPLPTLHTSALPSQVELNFSTLLPSSRSSSLNTAAIPGQDFPVFTTDSQQSTWLPTSSLSLPASSAQLQQFDLPPHQQDFVLYDQPIKRSPSRSVSQPSANGGVNQTNQQHRNQQLFPQQPQSSPSLQNQRVANIIQATGHQTTSSVFSNRFHSSAQNPAQFYASSAPSSSAALNLHKQNTQNRHHRPPVPLFSQSTGSIPQAKMNLQGRELQPRFPDSSRGSRSTSDLDFDDFTSFEGGASTTAYSSPALPTVFDLSGTPGSNNMGTVSPHDLLITEPFMSAPNSTALTTLTSPSVFDGSPSFDADNFECSPNFGTSDYEVNNPEHWFPLFPQTSTAAPAQVKPEQSPAEKSEELEGSEPAAPGHRRRSSGTSPPSGRHSSVSGVSSRRRDKPLPPIIVEDPHDTVAMKRARNTLAARKSRERKAQRLDELEERIEKLTQDRDYWKNKALALGAQE</sequence>
<dbReference type="GO" id="GO:0003677">
    <property type="term" value="F:DNA binding"/>
    <property type="evidence" value="ECO:0007669"/>
    <property type="project" value="UniProtKB-KW"/>
</dbReference>
<evidence type="ECO:0000256" key="7">
    <source>
        <dbReference type="ARBA" id="ARBA00023163"/>
    </source>
</evidence>
<evidence type="ECO:0000313" key="14">
    <source>
        <dbReference type="EMBL" id="KAK1759591.1"/>
    </source>
</evidence>
<feature type="region of interest" description="Disordered" evidence="12">
    <location>
        <begin position="435"/>
        <end position="502"/>
    </location>
</feature>
<protein>
    <recommendedName>
        <fullName evidence="10">Cross-pathway control protein 1</fullName>
    </recommendedName>
</protein>